<evidence type="ECO:0000256" key="1">
    <source>
        <dbReference type="SAM" id="MobiDB-lite"/>
    </source>
</evidence>
<reference evidence="4" key="1">
    <citation type="submission" date="2005-09" db="EMBL/GenBank/DDBJ databases">
        <authorList>
            <person name="Mural R.J."/>
            <person name="Li P.W."/>
            <person name="Adams M.D."/>
            <person name="Amanatides P.G."/>
            <person name="Baden-Tillson H."/>
            <person name="Barnstead M."/>
            <person name="Chin S.H."/>
            <person name="Dew I."/>
            <person name="Evans C.A."/>
            <person name="Ferriera S."/>
            <person name="Flanigan M."/>
            <person name="Fosler C."/>
            <person name="Glodek A."/>
            <person name="Gu Z."/>
            <person name="Holt R.A."/>
            <person name="Jennings D."/>
            <person name="Kraft C.L."/>
            <person name="Lu F."/>
            <person name="Nguyen T."/>
            <person name="Nusskern D.R."/>
            <person name="Pfannkoch C.M."/>
            <person name="Sitter C."/>
            <person name="Sutton G.G."/>
            <person name="Venter J.C."/>
            <person name="Wang Z."/>
            <person name="Woodage T."/>
            <person name="Zheng X.H."/>
            <person name="Zhong F."/>
        </authorList>
    </citation>
    <scope>NUCLEOTIDE SEQUENCE [LARGE SCALE GENOMIC DNA]</scope>
    <source>
        <strain>BN</strain>
        <strain evidence="4">Sprague-Dawley</strain>
    </source>
</reference>
<gene>
    <name evidence="3" type="ORF">rCG_44815</name>
</gene>
<proteinExistence type="predicted"/>
<evidence type="ECO:0000313" key="3">
    <source>
        <dbReference type="EMBL" id="EDM10351.1"/>
    </source>
</evidence>
<dbReference type="AlphaFoldDB" id="A6I5P4"/>
<dbReference type="EMBL" id="CH473955">
    <property type="protein sequence ID" value="EDM10351.1"/>
    <property type="molecule type" value="Genomic_DNA"/>
</dbReference>
<accession>A6I5P4</accession>
<keyword evidence="2" id="KW-0472">Membrane</keyword>
<feature type="transmembrane region" description="Helical" evidence="2">
    <location>
        <begin position="20"/>
        <end position="42"/>
    </location>
</feature>
<keyword evidence="2" id="KW-1133">Transmembrane helix</keyword>
<name>A6I5P4_RAT</name>
<protein>
    <submittedName>
        <fullName evidence="3">RCG44815, isoform CRA_a</fullName>
    </submittedName>
</protein>
<organism evidence="3 4">
    <name type="scientific">Rattus norvegicus</name>
    <name type="common">Rat</name>
    <dbReference type="NCBI Taxonomy" id="10116"/>
    <lineage>
        <taxon>Eukaryota</taxon>
        <taxon>Metazoa</taxon>
        <taxon>Chordata</taxon>
        <taxon>Craniata</taxon>
        <taxon>Vertebrata</taxon>
        <taxon>Euteleostomi</taxon>
        <taxon>Mammalia</taxon>
        <taxon>Eutheria</taxon>
        <taxon>Euarchontoglires</taxon>
        <taxon>Glires</taxon>
        <taxon>Rodentia</taxon>
        <taxon>Myomorpha</taxon>
        <taxon>Muroidea</taxon>
        <taxon>Muridae</taxon>
        <taxon>Murinae</taxon>
        <taxon>Rattus</taxon>
    </lineage>
</organism>
<sequence length="235" mass="25417">MASTRAGGTIGSSINFKTSSISVFEIVLLTTLIGGGLLLLSIKTVTFGLRKPNRLTHLCCPDVPNPAESSLATWFGDDFKKSNMKETENSGNTEDQVLKPCPVPADLTDKLVVNFENFLEVVLTAEAGKGQESVLGGEANEYVTSPSRADCPPGKSFKEPSVLTEAASEDCHSRTPGMAEETYSELDNQPLPSCQSPGLEPPCEERAQNPYLKNSVTTREFLMHENIPEYSKGEI</sequence>
<keyword evidence="2" id="KW-0812">Transmembrane</keyword>
<feature type="region of interest" description="Disordered" evidence="1">
    <location>
        <begin position="187"/>
        <end position="211"/>
    </location>
</feature>
<evidence type="ECO:0000313" key="4">
    <source>
        <dbReference type="Proteomes" id="UP000234681"/>
    </source>
</evidence>
<evidence type="ECO:0000256" key="2">
    <source>
        <dbReference type="SAM" id="Phobius"/>
    </source>
</evidence>
<dbReference type="Proteomes" id="UP000234681">
    <property type="component" value="Chromosome 2"/>
</dbReference>
<feature type="compositionally biased region" description="Polar residues" evidence="1">
    <location>
        <begin position="187"/>
        <end position="196"/>
    </location>
</feature>